<name>A0A1G8JNJ9_9BACI</name>
<reference evidence="1 2" key="1">
    <citation type="submission" date="2016-10" db="EMBL/GenBank/DDBJ databases">
        <authorList>
            <person name="de Groot N.N."/>
        </authorList>
    </citation>
    <scope>NUCLEOTIDE SEQUENCE [LARGE SCALE GENOMIC DNA]</scope>
    <source>
        <strain evidence="1 2">DSM 21771</strain>
    </source>
</reference>
<evidence type="ECO:0008006" key="3">
    <source>
        <dbReference type="Google" id="ProtNLM"/>
    </source>
</evidence>
<evidence type="ECO:0000313" key="1">
    <source>
        <dbReference type="EMBL" id="SDI32210.1"/>
    </source>
</evidence>
<dbReference type="InterPro" id="IPR024562">
    <property type="entry name" value="YqhG"/>
</dbReference>
<dbReference type="OrthoDB" id="2433584at2"/>
<proteinExistence type="predicted"/>
<dbReference type="Proteomes" id="UP000198853">
    <property type="component" value="Unassembled WGS sequence"/>
</dbReference>
<dbReference type="EMBL" id="FNEN01000001">
    <property type="protein sequence ID" value="SDI32210.1"/>
    <property type="molecule type" value="Genomic_DNA"/>
</dbReference>
<sequence length="263" mass="30397">MKQAEVHNYLRRFFQAGGAEVLQSTPPKLDVQLNKTLDLELMNRPFYWHYLEKTGGDPNPLKMHLSTNMQSTAKAEEKVHFGSPRLHQIFASAADKGAVTRLYEQHDEQSQTPLYPWLGLNIRISYTCHRRRDDLRSFGVQLISGETIDAFMKRLSPLPLVPAIPDYTFTMAHLIQPTSAVQRIKKYLLDDIQGQKHTWANEATKRMEEDLSLLDRFYDERDEGSDAYMLEKEAIHQQYQPAIELTFINGGLFYLRKDTGAHL</sequence>
<gene>
    <name evidence="1" type="ORF">SAMN04488123_101295</name>
</gene>
<keyword evidence="2" id="KW-1185">Reference proteome</keyword>
<dbReference type="Pfam" id="PF11079">
    <property type="entry name" value="YqhG"/>
    <property type="match status" value="1"/>
</dbReference>
<accession>A0A1G8JNJ9</accession>
<dbReference type="RefSeq" id="WP_090395764.1">
    <property type="nucleotide sequence ID" value="NZ_FNEN01000001.1"/>
</dbReference>
<protein>
    <recommendedName>
        <fullName evidence="3">YqhG</fullName>
    </recommendedName>
</protein>
<evidence type="ECO:0000313" key="2">
    <source>
        <dbReference type="Proteomes" id="UP000198853"/>
    </source>
</evidence>
<organism evidence="1 2">
    <name type="scientific">Natribacillus halophilus</name>
    <dbReference type="NCBI Taxonomy" id="549003"/>
    <lineage>
        <taxon>Bacteria</taxon>
        <taxon>Bacillati</taxon>
        <taxon>Bacillota</taxon>
        <taxon>Bacilli</taxon>
        <taxon>Bacillales</taxon>
        <taxon>Bacillaceae</taxon>
        <taxon>Natribacillus</taxon>
    </lineage>
</organism>
<dbReference type="AlphaFoldDB" id="A0A1G8JNJ9"/>